<protein>
    <submittedName>
        <fullName evidence="1">Uncharacterized protein</fullName>
    </submittedName>
</protein>
<evidence type="ECO:0000313" key="2">
    <source>
        <dbReference type="Proteomes" id="UP001163324"/>
    </source>
</evidence>
<accession>A0ACC0UV92</accession>
<name>A0ACC0UV92_9HYPO</name>
<keyword evidence="2" id="KW-1185">Reference proteome</keyword>
<evidence type="ECO:0000313" key="1">
    <source>
        <dbReference type="EMBL" id="KAI9898055.1"/>
    </source>
</evidence>
<reference evidence="1" key="1">
    <citation type="submission" date="2022-10" db="EMBL/GenBank/DDBJ databases">
        <title>Complete Genome of Trichothecium roseum strain YXFP-22015, a Plant Pathogen Isolated from Citrus.</title>
        <authorList>
            <person name="Wang Y."/>
            <person name="Zhu L."/>
        </authorList>
    </citation>
    <scope>NUCLEOTIDE SEQUENCE</scope>
    <source>
        <strain evidence="1">YXFP-22015</strain>
    </source>
</reference>
<dbReference type="EMBL" id="CM047945">
    <property type="protein sequence ID" value="KAI9898055.1"/>
    <property type="molecule type" value="Genomic_DNA"/>
</dbReference>
<gene>
    <name evidence="1" type="ORF">N3K66_006415</name>
</gene>
<organism evidence="1 2">
    <name type="scientific">Trichothecium roseum</name>
    <dbReference type="NCBI Taxonomy" id="47278"/>
    <lineage>
        <taxon>Eukaryota</taxon>
        <taxon>Fungi</taxon>
        <taxon>Dikarya</taxon>
        <taxon>Ascomycota</taxon>
        <taxon>Pezizomycotina</taxon>
        <taxon>Sordariomycetes</taxon>
        <taxon>Hypocreomycetidae</taxon>
        <taxon>Hypocreales</taxon>
        <taxon>Hypocreales incertae sedis</taxon>
        <taxon>Trichothecium</taxon>
    </lineage>
</organism>
<comment type="caution">
    <text evidence="1">The sequence shown here is derived from an EMBL/GenBank/DDBJ whole genome shotgun (WGS) entry which is preliminary data.</text>
</comment>
<sequence length="519" mass="56600">MRSAGTPVLALSLALTAAQAHPGHAMPRRAAAKFAPDADKAAAVADVFNTAWAGYHDHAFPNDTLHPVSNTGENDRNAWGVTPVDALSTAIIMGNKDVVNQILDFVPTIDFTTTQEAESEISVFETNIRYIGGLISAYDLLKGPFKDLVTDEDKVESLLKQVTTLADTLSFAFDTPSGIPDPTVILNPSPRLKGSGNNGIAGCGTLVLEWTRLTDITGNQTYTELTQKAEDHLLRPQGSPEAFPGLVGEGVSLETGEFLDSQGGWNAGTDSFYEYLIKMYLYDPEAFDFYRERWVLAADSTMEHLASHPTTRDDLTFLLQFDGPDKLTPTSGHLASFAGGNFILGGVLLGEQKYIDFGVHLAESYYATYSTAAGIGPEGFDWVDANISSSGNPPDDQADFYEKQGFWATSPNYILRPETMESLYYAYRATGDAGFQDKGWEAFQHIRDACRAGSGYSGLKDVTKADGGGFDDFMESFFLAETLKYAYLLFAEESEVQFKVDAPNGWVFNTEAHPVRVRA</sequence>
<proteinExistence type="predicted"/>
<dbReference type="Proteomes" id="UP001163324">
    <property type="component" value="Chromosome 6"/>
</dbReference>